<protein>
    <submittedName>
        <fullName evidence="2">Uncharacterized protein, isoform A</fullName>
    </submittedName>
</protein>
<sequence>MNRSRRAPDTDTTTTTSRTKTRTHSNGITVAVTGYSNVFSAQTCPLRRSAAYRALKIVAICKAKDNKRSRRVAWGAEVANCRDFHCCQPLTRFRNRTQQPSNAAYE</sequence>
<evidence type="ECO:0000313" key="2">
    <source>
        <dbReference type="EMBL" id="KRF85566.1"/>
    </source>
</evidence>
<organism evidence="2 3">
    <name type="scientific">Drosophila virilis</name>
    <name type="common">Fruit fly</name>
    <dbReference type="NCBI Taxonomy" id="7244"/>
    <lineage>
        <taxon>Eukaryota</taxon>
        <taxon>Metazoa</taxon>
        <taxon>Ecdysozoa</taxon>
        <taxon>Arthropoda</taxon>
        <taxon>Hexapoda</taxon>
        <taxon>Insecta</taxon>
        <taxon>Pterygota</taxon>
        <taxon>Neoptera</taxon>
        <taxon>Endopterygota</taxon>
        <taxon>Diptera</taxon>
        <taxon>Brachycera</taxon>
        <taxon>Muscomorpha</taxon>
        <taxon>Ephydroidea</taxon>
        <taxon>Drosophilidae</taxon>
        <taxon>Drosophila</taxon>
    </lineage>
</organism>
<reference evidence="2 3" key="1">
    <citation type="journal article" date="2007" name="Nature">
        <title>Evolution of genes and genomes on the Drosophila phylogeny.</title>
        <authorList>
            <consortium name="Drosophila 12 Genomes Consortium"/>
            <person name="Clark A.G."/>
            <person name="Eisen M.B."/>
            <person name="Smith D.R."/>
            <person name="Bergman C.M."/>
            <person name="Oliver B."/>
            <person name="Markow T.A."/>
            <person name="Kaufman T.C."/>
            <person name="Kellis M."/>
            <person name="Gelbart W."/>
            <person name="Iyer V.N."/>
            <person name="Pollard D.A."/>
            <person name="Sackton T.B."/>
            <person name="Larracuente A.M."/>
            <person name="Singh N.D."/>
            <person name="Abad J.P."/>
            <person name="Abt D.N."/>
            <person name="Adryan B."/>
            <person name="Aguade M."/>
            <person name="Akashi H."/>
            <person name="Anderson W.W."/>
            <person name="Aquadro C.F."/>
            <person name="Ardell D.H."/>
            <person name="Arguello R."/>
            <person name="Artieri C.G."/>
            <person name="Barbash D.A."/>
            <person name="Barker D."/>
            <person name="Barsanti P."/>
            <person name="Batterham P."/>
            <person name="Batzoglou S."/>
            <person name="Begun D."/>
            <person name="Bhutkar A."/>
            <person name="Blanco E."/>
            <person name="Bosak S.A."/>
            <person name="Bradley R.K."/>
            <person name="Brand A.D."/>
            <person name="Brent M.R."/>
            <person name="Brooks A.N."/>
            <person name="Brown R.H."/>
            <person name="Butlin R.K."/>
            <person name="Caggese C."/>
            <person name="Calvi B.R."/>
            <person name="Bernardo de Carvalho A."/>
            <person name="Caspi A."/>
            <person name="Castrezana S."/>
            <person name="Celniker S.E."/>
            <person name="Chang J.L."/>
            <person name="Chapple C."/>
            <person name="Chatterji S."/>
            <person name="Chinwalla A."/>
            <person name="Civetta A."/>
            <person name="Clifton S.W."/>
            <person name="Comeron J.M."/>
            <person name="Costello J.C."/>
            <person name="Coyne J.A."/>
            <person name="Daub J."/>
            <person name="David R.G."/>
            <person name="Delcher A.L."/>
            <person name="Delehaunty K."/>
            <person name="Do C.B."/>
            <person name="Ebling H."/>
            <person name="Edwards K."/>
            <person name="Eickbush T."/>
            <person name="Evans J.D."/>
            <person name="Filipski A."/>
            <person name="Findeiss S."/>
            <person name="Freyhult E."/>
            <person name="Fulton L."/>
            <person name="Fulton R."/>
            <person name="Garcia A.C."/>
            <person name="Gardiner A."/>
            <person name="Garfield D.A."/>
            <person name="Garvin B.E."/>
            <person name="Gibson G."/>
            <person name="Gilbert D."/>
            <person name="Gnerre S."/>
            <person name="Godfrey J."/>
            <person name="Good R."/>
            <person name="Gotea V."/>
            <person name="Gravely B."/>
            <person name="Greenberg A.J."/>
            <person name="Griffiths-Jones S."/>
            <person name="Gross S."/>
            <person name="Guigo R."/>
            <person name="Gustafson E.A."/>
            <person name="Haerty W."/>
            <person name="Hahn M.W."/>
            <person name="Halligan D.L."/>
            <person name="Halpern A.L."/>
            <person name="Halter G.M."/>
            <person name="Han M.V."/>
            <person name="Heger A."/>
            <person name="Hillier L."/>
            <person name="Hinrichs A.S."/>
            <person name="Holmes I."/>
            <person name="Hoskins R.A."/>
            <person name="Hubisz M.J."/>
            <person name="Hultmark D."/>
            <person name="Huntley M.A."/>
            <person name="Jaffe D.B."/>
            <person name="Jagadeeshan S."/>
            <person name="Jeck W.R."/>
            <person name="Johnson J."/>
            <person name="Jones C.D."/>
            <person name="Jordan W.C."/>
            <person name="Karpen G.H."/>
            <person name="Kataoka E."/>
            <person name="Keightley P.D."/>
            <person name="Kheradpour P."/>
            <person name="Kirkness E.F."/>
            <person name="Koerich L.B."/>
            <person name="Kristiansen K."/>
            <person name="Kudrna D."/>
            <person name="Kulathinal R.J."/>
            <person name="Kumar S."/>
            <person name="Kwok R."/>
            <person name="Lander E."/>
            <person name="Langley C.H."/>
            <person name="Lapoint R."/>
            <person name="Lazzaro B.P."/>
            <person name="Lee S.J."/>
            <person name="Levesque L."/>
            <person name="Li R."/>
            <person name="Lin C.F."/>
            <person name="Lin M.F."/>
            <person name="Lindblad-Toh K."/>
            <person name="Llopart A."/>
            <person name="Long M."/>
            <person name="Low L."/>
            <person name="Lozovsky E."/>
            <person name="Lu J."/>
            <person name="Luo M."/>
            <person name="Machado C.A."/>
            <person name="Makalowski W."/>
            <person name="Marzo M."/>
            <person name="Matsuda M."/>
            <person name="Matzkin L."/>
            <person name="McAllister B."/>
            <person name="McBride C.S."/>
            <person name="McKernan B."/>
            <person name="McKernan K."/>
            <person name="Mendez-Lago M."/>
            <person name="Minx P."/>
            <person name="Mollenhauer M.U."/>
            <person name="Montooth K."/>
            <person name="Mount S.M."/>
            <person name="Mu X."/>
            <person name="Myers E."/>
            <person name="Negre B."/>
            <person name="Newfeld S."/>
            <person name="Nielsen R."/>
            <person name="Noor M.A."/>
            <person name="O'Grady P."/>
            <person name="Pachter L."/>
            <person name="Papaceit M."/>
            <person name="Parisi M.J."/>
            <person name="Parisi M."/>
            <person name="Parts L."/>
            <person name="Pedersen J.S."/>
            <person name="Pesole G."/>
            <person name="Phillippy A.M."/>
            <person name="Ponting C.P."/>
            <person name="Pop M."/>
            <person name="Porcelli D."/>
            <person name="Powell J.R."/>
            <person name="Prohaska S."/>
            <person name="Pruitt K."/>
            <person name="Puig M."/>
            <person name="Quesneville H."/>
            <person name="Ram K.R."/>
            <person name="Rand D."/>
            <person name="Rasmussen M.D."/>
            <person name="Reed L.K."/>
            <person name="Reenan R."/>
            <person name="Reily A."/>
            <person name="Remington K.A."/>
            <person name="Rieger T.T."/>
            <person name="Ritchie M.G."/>
            <person name="Robin C."/>
            <person name="Rogers Y.H."/>
            <person name="Rohde C."/>
            <person name="Rozas J."/>
            <person name="Rubenfield M.J."/>
            <person name="Ruiz A."/>
            <person name="Russo S."/>
            <person name="Salzberg S.L."/>
            <person name="Sanchez-Gracia A."/>
            <person name="Saranga D.J."/>
            <person name="Sato H."/>
            <person name="Schaeffer S.W."/>
            <person name="Schatz M.C."/>
            <person name="Schlenke T."/>
            <person name="Schwartz R."/>
            <person name="Segarra C."/>
            <person name="Singh R.S."/>
            <person name="Sirot L."/>
            <person name="Sirota M."/>
            <person name="Sisneros N.B."/>
            <person name="Smith C.D."/>
            <person name="Smith T.F."/>
            <person name="Spieth J."/>
            <person name="Stage D.E."/>
            <person name="Stark A."/>
            <person name="Stephan W."/>
            <person name="Strausberg R.L."/>
            <person name="Strempel S."/>
            <person name="Sturgill D."/>
            <person name="Sutton G."/>
            <person name="Sutton G.G."/>
            <person name="Tao W."/>
            <person name="Teichmann S."/>
            <person name="Tobari Y.N."/>
            <person name="Tomimura Y."/>
            <person name="Tsolas J.M."/>
            <person name="Valente V.L."/>
            <person name="Venter E."/>
            <person name="Venter J.C."/>
            <person name="Vicario S."/>
            <person name="Vieira F.G."/>
            <person name="Vilella A.J."/>
            <person name="Villasante A."/>
            <person name="Walenz B."/>
            <person name="Wang J."/>
            <person name="Wasserman M."/>
            <person name="Watts T."/>
            <person name="Wilson D."/>
            <person name="Wilson R.K."/>
            <person name="Wing R.A."/>
            <person name="Wolfner M.F."/>
            <person name="Wong A."/>
            <person name="Wong G.K."/>
            <person name="Wu C.I."/>
            <person name="Wu G."/>
            <person name="Yamamoto D."/>
            <person name="Yang H.P."/>
            <person name="Yang S.P."/>
            <person name="Yorke J.A."/>
            <person name="Yoshida K."/>
            <person name="Zdobnov E."/>
            <person name="Zhang P."/>
            <person name="Zhang Y."/>
            <person name="Zimin A.V."/>
            <person name="Baldwin J."/>
            <person name="Abdouelleil A."/>
            <person name="Abdulkadir J."/>
            <person name="Abebe A."/>
            <person name="Abera B."/>
            <person name="Abreu J."/>
            <person name="Acer S.C."/>
            <person name="Aftuck L."/>
            <person name="Alexander A."/>
            <person name="An P."/>
            <person name="Anderson E."/>
            <person name="Anderson S."/>
            <person name="Arachi H."/>
            <person name="Azer M."/>
            <person name="Bachantsang P."/>
            <person name="Barry A."/>
            <person name="Bayul T."/>
            <person name="Berlin A."/>
            <person name="Bessette D."/>
            <person name="Bloom T."/>
            <person name="Blye J."/>
            <person name="Boguslavskiy L."/>
            <person name="Bonnet C."/>
            <person name="Boukhgalter B."/>
            <person name="Bourzgui I."/>
            <person name="Brown A."/>
            <person name="Cahill P."/>
            <person name="Channer S."/>
            <person name="Cheshatsang Y."/>
            <person name="Chuda L."/>
            <person name="Citroen M."/>
            <person name="Collymore A."/>
            <person name="Cooke P."/>
            <person name="Costello M."/>
            <person name="D'Aco K."/>
            <person name="Daza R."/>
            <person name="De Haan G."/>
            <person name="DeGray S."/>
            <person name="DeMaso C."/>
            <person name="Dhargay N."/>
            <person name="Dooley K."/>
            <person name="Dooley E."/>
            <person name="Doricent M."/>
            <person name="Dorje P."/>
            <person name="Dorjee K."/>
            <person name="Dupes A."/>
            <person name="Elong R."/>
            <person name="Falk J."/>
            <person name="Farina A."/>
            <person name="Faro S."/>
            <person name="Ferguson D."/>
            <person name="Fisher S."/>
            <person name="Foley C.D."/>
            <person name="Franke A."/>
            <person name="Friedrich D."/>
            <person name="Gadbois L."/>
            <person name="Gearin G."/>
            <person name="Gearin C.R."/>
            <person name="Giannoukos G."/>
            <person name="Goode T."/>
            <person name="Graham J."/>
            <person name="Grandbois E."/>
            <person name="Grewal S."/>
            <person name="Gyaltsen K."/>
            <person name="Hafez N."/>
            <person name="Hagos B."/>
            <person name="Hall J."/>
            <person name="Henson C."/>
            <person name="Hollinger A."/>
            <person name="Honan T."/>
            <person name="Huard M.D."/>
            <person name="Hughes L."/>
            <person name="Hurhula B."/>
            <person name="Husby M.E."/>
            <person name="Kamat A."/>
            <person name="Kanga B."/>
            <person name="Kashin S."/>
            <person name="Khazanovich D."/>
            <person name="Kisner P."/>
            <person name="Lance K."/>
            <person name="Lara M."/>
            <person name="Lee W."/>
            <person name="Lennon N."/>
            <person name="Letendre F."/>
            <person name="LeVine R."/>
            <person name="Lipovsky A."/>
            <person name="Liu X."/>
            <person name="Liu J."/>
            <person name="Liu S."/>
            <person name="Lokyitsang T."/>
            <person name="Lokyitsang Y."/>
            <person name="Lubonja R."/>
            <person name="Lui A."/>
            <person name="MacDonald P."/>
            <person name="Magnisalis V."/>
            <person name="Maru K."/>
            <person name="Matthews C."/>
            <person name="McCusker W."/>
            <person name="McDonough S."/>
            <person name="Mehta T."/>
            <person name="Meldrim J."/>
            <person name="Meneus L."/>
            <person name="Mihai O."/>
            <person name="Mihalev A."/>
            <person name="Mihova T."/>
            <person name="Mittelman R."/>
            <person name="Mlenga V."/>
            <person name="Montmayeur A."/>
            <person name="Mulrain L."/>
            <person name="Navidi A."/>
            <person name="Naylor J."/>
            <person name="Negash T."/>
            <person name="Nguyen T."/>
            <person name="Nguyen N."/>
            <person name="Nicol R."/>
            <person name="Norbu C."/>
            <person name="Norbu N."/>
            <person name="Novod N."/>
            <person name="O'Neill B."/>
            <person name="Osman S."/>
            <person name="Markiewicz E."/>
            <person name="Oyono O.L."/>
            <person name="Patti C."/>
            <person name="Phunkhang P."/>
            <person name="Pierre F."/>
            <person name="Priest M."/>
            <person name="Raghuraman S."/>
            <person name="Rege F."/>
            <person name="Reyes R."/>
            <person name="Rise C."/>
            <person name="Rogov P."/>
            <person name="Ross K."/>
            <person name="Ryan E."/>
            <person name="Settipalli S."/>
            <person name="Shea T."/>
            <person name="Sherpa N."/>
            <person name="Shi L."/>
            <person name="Shih D."/>
            <person name="Sparrow T."/>
            <person name="Spaulding J."/>
            <person name="Stalker J."/>
            <person name="Stange-Thomann N."/>
            <person name="Stavropoulos S."/>
            <person name="Stone C."/>
            <person name="Strader C."/>
            <person name="Tesfaye S."/>
            <person name="Thomson T."/>
            <person name="Thoulutsang Y."/>
            <person name="Thoulutsang D."/>
            <person name="Topham K."/>
            <person name="Topping I."/>
            <person name="Tsamla T."/>
            <person name="Vassiliev H."/>
            <person name="Vo A."/>
            <person name="Wangchuk T."/>
            <person name="Wangdi T."/>
            <person name="Weiand M."/>
            <person name="Wilkinson J."/>
            <person name="Wilson A."/>
            <person name="Yadav S."/>
            <person name="Young G."/>
            <person name="Yu Q."/>
            <person name="Zembek L."/>
            <person name="Zhong D."/>
            <person name="Zimmer A."/>
            <person name="Zwirko Z."/>
            <person name="Jaffe D.B."/>
            <person name="Alvarez P."/>
            <person name="Brockman W."/>
            <person name="Butler J."/>
            <person name="Chin C."/>
            <person name="Gnerre S."/>
            <person name="Grabherr M."/>
            <person name="Kleber M."/>
            <person name="Mauceli E."/>
            <person name="MacCallum I."/>
        </authorList>
    </citation>
    <scope>NUCLEOTIDE SEQUENCE [LARGE SCALE GENOMIC DNA]</scope>
    <source>
        <strain evidence="3">Tucson 15010-1051.87</strain>
    </source>
</reference>
<evidence type="ECO:0000256" key="1">
    <source>
        <dbReference type="SAM" id="MobiDB-lite"/>
    </source>
</evidence>
<dbReference type="Proteomes" id="UP000008792">
    <property type="component" value="Unassembled WGS sequence"/>
</dbReference>
<keyword evidence="3" id="KW-1185">Reference proteome</keyword>
<proteinExistence type="predicted"/>
<accession>A0A0Q9WX38</accession>
<name>A0A0Q9WX38_DROVI</name>
<dbReference type="EMBL" id="CH940661">
    <property type="protein sequence ID" value="KRF85566.1"/>
    <property type="molecule type" value="Genomic_DNA"/>
</dbReference>
<dbReference type="InParanoid" id="A0A0Q9WX38"/>
<feature type="region of interest" description="Disordered" evidence="1">
    <location>
        <begin position="1"/>
        <end position="25"/>
    </location>
</feature>
<gene>
    <name evidence="2" type="primary">Dvir\GJ25812</name>
    <name evidence="2" type="ORF">Dvir_GJ25812</name>
</gene>
<dbReference type="AlphaFoldDB" id="A0A0Q9WX38"/>
<evidence type="ECO:0000313" key="3">
    <source>
        <dbReference type="Proteomes" id="UP000008792"/>
    </source>
</evidence>